<sequence length="185" mass="21113">MPICIALLRGINVSGQKIIKMDQLSAIFESLGFQNVQTYIQSGNVVFLAVEEESEVRVHKIESRLQEELGYEVTVVLRTMEELKEVVERNPYDLPSLTPDEKVYVSFLSGEPAQEAKDRLLSYKNEIDDYRLRTREVYILCRKGYGKSLFSNNFLEKKLGLAATTRNWATVKKLVAMAESLRSKG</sequence>
<keyword evidence="2" id="KW-1185">Reference proteome</keyword>
<dbReference type="PANTHER" id="PTHR36439:SF1">
    <property type="entry name" value="DUF1697 DOMAIN-CONTAINING PROTEIN"/>
    <property type="match status" value="1"/>
</dbReference>
<dbReference type="PIRSF" id="PIRSF008502">
    <property type="entry name" value="UCP008502"/>
    <property type="match status" value="1"/>
</dbReference>
<dbReference type="EMBL" id="JBHTIU010000028">
    <property type="protein sequence ID" value="MFD0869335.1"/>
    <property type="molecule type" value="Genomic_DNA"/>
</dbReference>
<reference evidence="2" key="1">
    <citation type="journal article" date="2019" name="Int. J. Syst. Evol. Microbiol.">
        <title>The Global Catalogue of Microorganisms (GCM) 10K type strain sequencing project: providing services to taxonomists for standard genome sequencing and annotation.</title>
        <authorList>
            <consortium name="The Broad Institute Genomics Platform"/>
            <consortium name="The Broad Institute Genome Sequencing Center for Infectious Disease"/>
            <person name="Wu L."/>
            <person name="Ma J."/>
        </authorList>
    </citation>
    <scope>NUCLEOTIDE SEQUENCE [LARGE SCALE GENOMIC DNA]</scope>
    <source>
        <strain evidence="2">CCUG 57263</strain>
    </source>
</reference>
<dbReference type="Gene3D" id="3.30.70.1280">
    <property type="entry name" value="SP0830-like domains"/>
    <property type="match status" value="1"/>
</dbReference>
<dbReference type="InterPro" id="IPR012545">
    <property type="entry name" value="DUF1697"/>
</dbReference>
<gene>
    <name evidence="1" type="ORF">ACFQ03_09240</name>
</gene>
<dbReference type="SUPFAM" id="SSF160379">
    <property type="entry name" value="SP0830-like"/>
    <property type="match status" value="1"/>
</dbReference>
<evidence type="ECO:0000313" key="2">
    <source>
        <dbReference type="Proteomes" id="UP001597120"/>
    </source>
</evidence>
<comment type="caution">
    <text evidence="1">The sequence shown here is derived from an EMBL/GenBank/DDBJ whole genome shotgun (WGS) entry which is preliminary data.</text>
</comment>
<dbReference type="Proteomes" id="UP001597120">
    <property type="component" value="Unassembled WGS sequence"/>
</dbReference>
<proteinExistence type="predicted"/>
<evidence type="ECO:0000313" key="1">
    <source>
        <dbReference type="EMBL" id="MFD0869335.1"/>
    </source>
</evidence>
<protein>
    <submittedName>
        <fullName evidence="1">DUF1697 domain-containing protein</fullName>
    </submittedName>
</protein>
<dbReference type="RefSeq" id="WP_379287648.1">
    <property type="nucleotide sequence ID" value="NZ_JBHTIU010000028.1"/>
</dbReference>
<dbReference type="PANTHER" id="PTHR36439">
    <property type="entry name" value="BLL4334 PROTEIN"/>
    <property type="match status" value="1"/>
</dbReference>
<dbReference type="Pfam" id="PF08002">
    <property type="entry name" value="DUF1697"/>
    <property type="match status" value="1"/>
</dbReference>
<accession>A0ABW3D875</accession>
<organism evidence="1 2">
    <name type="scientific">Paenibacillus residui</name>
    <dbReference type="NCBI Taxonomy" id="629724"/>
    <lineage>
        <taxon>Bacteria</taxon>
        <taxon>Bacillati</taxon>
        <taxon>Bacillota</taxon>
        <taxon>Bacilli</taxon>
        <taxon>Bacillales</taxon>
        <taxon>Paenibacillaceae</taxon>
        <taxon>Paenibacillus</taxon>
    </lineage>
</organism>
<name>A0ABW3D875_9BACL</name>